<comment type="similarity">
    <text evidence="5">Belongs to the aromatic-ring hydroxylase family. TetX subfamily.</text>
</comment>
<keyword evidence="5" id="KW-0521">NADP</keyword>
<comment type="domain">
    <text evidence="5">Consists of an N-terminal FAD-binding domain with a Rossman fold and a C-terminal substrate-binding domain.</text>
</comment>
<keyword evidence="2 5" id="KW-0274">FAD</keyword>
<dbReference type="PANTHER" id="PTHR46972">
    <property type="entry name" value="MONOOXYGENASE ASQM-RELATED"/>
    <property type="match status" value="1"/>
</dbReference>
<feature type="domain" description="FAD-binding" evidence="6">
    <location>
        <begin position="290"/>
        <end position="346"/>
    </location>
</feature>
<feature type="binding site" evidence="5">
    <location>
        <position position="105"/>
    </location>
    <ligand>
        <name>FAD</name>
        <dbReference type="ChEBI" id="CHEBI:57692"/>
    </ligand>
</feature>
<feature type="binding site" evidence="5">
    <location>
        <position position="296"/>
    </location>
    <ligand>
        <name>FAD</name>
        <dbReference type="ChEBI" id="CHEBI:57692"/>
    </ligand>
</feature>
<comment type="cofactor">
    <cofactor evidence="5">
        <name>FAD</name>
        <dbReference type="ChEBI" id="CHEBI:57692"/>
    </cofactor>
</comment>
<protein>
    <recommendedName>
        <fullName evidence="5">Flavin-dependent monooxygenase</fullName>
    </recommendedName>
    <alternativeName>
        <fullName evidence="5">TetX monooxygenase</fullName>
        <shortName evidence="5">TetX</shortName>
        <ecNumber evidence="5">1.14.13.-</ecNumber>
    </alternativeName>
</protein>
<sequence>MTQPTIAIVGAGLSGLVLARILQLHGADATVYEGDADGDARSQGGSLDIHDDSGQLALRAAGLFEQFRARVQPQGEHTRVLDRNGKVHLDAGPPGEEGGRPEIDRTVLRRLLLDSLDPGRIAWGHRVTAAATRPDGRHELTFADGRTTAADLLVGADGTWSRVRPLLSDAKPAYCGITHVEIRIPDPAAHPGPAATVGTGMIFALGGDRAIMGHGGAHIELGAAMRVPHDWMTATGIDWTDPGAARATLLAEYDGWAPELTELLRVCDDSFVPRRIFALPVGHRWDRVPGVTLVGDAAHVMSPYAGEGANLALLDGAELARALLDHPGDPEAALAAYESDMFARAAASAGASAQGLEMCFGPEAPLEIVSFFTAPR</sequence>
<gene>
    <name evidence="7" type="ORF">CLV70_1026</name>
</gene>
<proteinExistence type="inferred from homology"/>
<dbReference type="AlphaFoldDB" id="A0A2T0SEE0"/>
<dbReference type="Pfam" id="PF01494">
    <property type="entry name" value="FAD_binding_3"/>
    <property type="match status" value="2"/>
</dbReference>
<dbReference type="HAMAP" id="MF_00845">
    <property type="entry name" value="TetX_monooxygenase"/>
    <property type="match status" value="1"/>
</dbReference>
<keyword evidence="3 5" id="KW-0560">Oxidoreductase</keyword>
<dbReference type="GO" id="GO:0046677">
    <property type="term" value="P:response to antibiotic"/>
    <property type="evidence" value="ECO:0007669"/>
    <property type="project" value="InterPro"/>
</dbReference>
<keyword evidence="5" id="KW-0547">Nucleotide-binding</keyword>
<dbReference type="InterPro" id="IPR002938">
    <property type="entry name" value="FAD-bd"/>
</dbReference>
<dbReference type="SUPFAM" id="SSF51905">
    <property type="entry name" value="FAD/NAD(P)-binding domain"/>
    <property type="match status" value="1"/>
</dbReference>
<keyword evidence="1 5" id="KW-0285">Flavoprotein</keyword>
<feature type="binding site" evidence="5">
    <location>
        <position position="41"/>
    </location>
    <ligand>
        <name>NADPH</name>
        <dbReference type="ChEBI" id="CHEBI:57783"/>
    </ligand>
</feature>
<dbReference type="PRINTS" id="PR00420">
    <property type="entry name" value="RNGMNOXGNASE"/>
</dbReference>
<dbReference type="InterPro" id="IPR036188">
    <property type="entry name" value="FAD/NAD-bd_sf"/>
</dbReference>
<evidence type="ECO:0000256" key="4">
    <source>
        <dbReference type="ARBA" id="ARBA00023033"/>
    </source>
</evidence>
<dbReference type="InterPro" id="IPR043683">
    <property type="entry name" value="TetX_monooxygenase"/>
</dbReference>
<dbReference type="GO" id="GO:0071949">
    <property type="term" value="F:FAD binding"/>
    <property type="evidence" value="ECO:0007669"/>
    <property type="project" value="InterPro"/>
</dbReference>
<dbReference type="GO" id="GO:0005737">
    <property type="term" value="C:cytoplasm"/>
    <property type="evidence" value="ECO:0007669"/>
    <property type="project" value="UniProtKB-SubCell"/>
</dbReference>
<comment type="catalytic activity">
    <reaction evidence="5">
        <text>a tetracycline + NADPH + O2 + H(+) = an 11a-hydroxytetracycline + NADP(+) + H2O</text>
        <dbReference type="Rhea" id="RHEA:61444"/>
        <dbReference type="ChEBI" id="CHEBI:15377"/>
        <dbReference type="ChEBI" id="CHEBI:15378"/>
        <dbReference type="ChEBI" id="CHEBI:15379"/>
        <dbReference type="ChEBI" id="CHEBI:57783"/>
        <dbReference type="ChEBI" id="CHEBI:58349"/>
        <dbReference type="ChEBI" id="CHEBI:144644"/>
        <dbReference type="ChEBI" id="CHEBI:144645"/>
    </reaction>
</comment>
<evidence type="ECO:0000256" key="3">
    <source>
        <dbReference type="ARBA" id="ARBA00023002"/>
    </source>
</evidence>
<feature type="domain" description="FAD-binding" evidence="6">
    <location>
        <begin position="6"/>
        <end position="167"/>
    </location>
</feature>
<dbReference type="RefSeq" id="WP_106125051.1">
    <property type="nucleotide sequence ID" value="NZ_PVZG01000002.1"/>
</dbReference>
<keyword evidence="5" id="KW-0963">Cytoplasm</keyword>
<reference evidence="7 8" key="1">
    <citation type="submission" date="2018-03" db="EMBL/GenBank/DDBJ databases">
        <title>Genomic Encyclopedia of Archaeal and Bacterial Type Strains, Phase II (KMG-II): from individual species to whole genera.</title>
        <authorList>
            <person name="Goeker M."/>
        </authorList>
    </citation>
    <scope>NUCLEOTIDE SEQUENCE [LARGE SCALE GENOMIC DNA]</scope>
    <source>
        <strain evidence="7 8">DSM 45348</strain>
    </source>
</reference>
<name>A0A2T0SEE0_9ACTN</name>
<evidence type="ECO:0000256" key="2">
    <source>
        <dbReference type="ARBA" id="ARBA00022827"/>
    </source>
</evidence>
<feature type="binding site" evidence="5">
    <location>
        <position position="48"/>
    </location>
    <ligand>
        <name>FAD</name>
        <dbReference type="ChEBI" id="CHEBI:57692"/>
    </ligand>
</feature>
<dbReference type="PANTHER" id="PTHR46972:SF1">
    <property type="entry name" value="FAD DEPENDENT OXIDOREDUCTASE DOMAIN-CONTAINING PROTEIN"/>
    <property type="match status" value="1"/>
</dbReference>
<dbReference type="Proteomes" id="UP000239209">
    <property type="component" value="Unassembled WGS sequence"/>
</dbReference>
<comment type="caution">
    <text evidence="7">The sequence shown here is derived from an EMBL/GenBank/DDBJ whole genome shotgun (WGS) entry which is preliminary data.</text>
</comment>
<keyword evidence="4 5" id="KW-0503">Monooxygenase</keyword>
<comment type="function">
    <text evidence="5">An FAD-requiring monooxygenase active on some tetracycline antibiotic derivatives, which leads to their inactivation. Hydroxylates carbon 11a of tetracycline and some analogs.</text>
</comment>
<organism evidence="7 8">
    <name type="scientific">Pseudosporangium ferrugineum</name>
    <dbReference type="NCBI Taxonomy" id="439699"/>
    <lineage>
        <taxon>Bacteria</taxon>
        <taxon>Bacillati</taxon>
        <taxon>Actinomycetota</taxon>
        <taxon>Actinomycetes</taxon>
        <taxon>Micromonosporales</taxon>
        <taxon>Micromonosporaceae</taxon>
        <taxon>Pseudosporangium</taxon>
    </lineage>
</organism>
<dbReference type="OrthoDB" id="3217377at2"/>
<evidence type="ECO:0000256" key="5">
    <source>
        <dbReference type="HAMAP-Rule" id="MF_00845"/>
    </source>
</evidence>
<dbReference type="Gene3D" id="3.50.50.60">
    <property type="entry name" value="FAD/NAD(P)-binding domain"/>
    <property type="match status" value="1"/>
</dbReference>
<keyword evidence="8" id="KW-1185">Reference proteome</keyword>
<dbReference type="EMBL" id="PVZG01000002">
    <property type="protein sequence ID" value="PRY31795.1"/>
    <property type="molecule type" value="Genomic_DNA"/>
</dbReference>
<evidence type="ECO:0000259" key="6">
    <source>
        <dbReference type="Pfam" id="PF01494"/>
    </source>
</evidence>
<comment type="subunit">
    <text evidence="5">Monomer.</text>
</comment>
<accession>A0A2T0SEE0</accession>
<dbReference type="GO" id="GO:0004497">
    <property type="term" value="F:monooxygenase activity"/>
    <property type="evidence" value="ECO:0007669"/>
    <property type="project" value="UniProtKB-UniRule"/>
</dbReference>
<comment type="subcellular location">
    <subcellularLocation>
        <location evidence="5">Cytoplasm</location>
    </subcellularLocation>
</comment>
<dbReference type="EC" id="1.14.13.-" evidence="5"/>
<evidence type="ECO:0000256" key="1">
    <source>
        <dbReference type="ARBA" id="ARBA00022630"/>
    </source>
</evidence>
<evidence type="ECO:0000313" key="8">
    <source>
        <dbReference type="Proteomes" id="UP000239209"/>
    </source>
</evidence>
<evidence type="ECO:0000313" key="7">
    <source>
        <dbReference type="EMBL" id="PRY31795.1"/>
    </source>
</evidence>